<name>A0A8B2NX82_9HYPH</name>
<evidence type="ECO:0000313" key="8">
    <source>
        <dbReference type="EMBL" id="RAI03451.1"/>
    </source>
</evidence>
<evidence type="ECO:0000313" key="9">
    <source>
        <dbReference type="Proteomes" id="UP000249590"/>
    </source>
</evidence>
<dbReference type="HAMAP" id="MF_00081">
    <property type="entry name" value="HrcA"/>
    <property type="match status" value="1"/>
</dbReference>
<dbReference type="SUPFAM" id="SSF55781">
    <property type="entry name" value="GAF domain-like"/>
    <property type="match status" value="1"/>
</dbReference>
<dbReference type="InterPro" id="IPR029016">
    <property type="entry name" value="GAF-like_dom_sf"/>
</dbReference>
<keyword evidence="3 5" id="KW-0346">Stress response</keyword>
<dbReference type="NCBIfam" id="TIGR00331">
    <property type="entry name" value="hrcA"/>
    <property type="match status" value="1"/>
</dbReference>
<dbReference type="Proteomes" id="UP000249590">
    <property type="component" value="Unassembled WGS sequence"/>
</dbReference>
<dbReference type="AlphaFoldDB" id="A0A8B2NX82"/>
<dbReference type="PANTHER" id="PTHR34824:SF1">
    <property type="entry name" value="HEAT-INDUCIBLE TRANSCRIPTION REPRESSOR HRCA"/>
    <property type="match status" value="1"/>
</dbReference>
<keyword evidence="4 5" id="KW-0804">Transcription</keyword>
<evidence type="ECO:0000256" key="1">
    <source>
        <dbReference type="ARBA" id="ARBA00022491"/>
    </source>
</evidence>
<dbReference type="InterPro" id="IPR021153">
    <property type="entry name" value="HrcA_C"/>
</dbReference>
<dbReference type="PIRSF" id="PIRSF005485">
    <property type="entry name" value="HrcA"/>
    <property type="match status" value="1"/>
</dbReference>
<keyword evidence="6" id="KW-0175">Coiled coil</keyword>
<dbReference type="InterPro" id="IPR036388">
    <property type="entry name" value="WH-like_DNA-bd_sf"/>
</dbReference>
<feature type="domain" description="Heat-inducible transcription repressor HrcA C-terminal" evidence="7">
    <location>
        <begin position="114"/>
        <end position="338"/>
    </location>
</feature>
<evidence type="ECO:0000259" key="7">
    <source>
        <dbReference type="Pfam" id="PF01628"/>
    </source>
</evidence>
<comment type="similarity">
    <text evidence="5">Belongs to the HrcA family.</text>
</comment>
<comment type="function">
    <text evidence="5">Negative regulator of class I heat shock genes (grpE-dnaK-dnaJ and groELS operons). Prevents heat-shock induction of these operons.</text>
</comment>
<reference evidence="8 9" key="1">
    <citation type="submission" date="2018-05" db="EMBL/GenBank/DDBJ databases">
        <title>Acuticoccus sediminis sp. nov., isolated from deep-sea sediment of Indian Ocean.</title>
        <authorList>
            <person name="Liu X."/>
            <person name="Lai Q."/>
            <person name="Du Y."/>
            <person name="Sun F."/>
            <person name="Zhang X."/>
            <person name="Wang S."/>
            <person name="Shao Z."/>
        </authorList>
    </citation>
    <scope>NUCLEOTIDE SEQUENCE [LARGE SCALE GENOMIC DNA]</scope>
    <source>
        <strain evidence="8 9">PTG4-2</strain>
    </source>
</reference>
<proteinExistence type="inferred from homology"/>
<dbReference type="InterPro" id="IPR002571">
    <property type="entry name" value="HrcA"/>
</dbReference>
<dbReference type="SUPFAM" id="SSF46785">
    <property type="entry name" value="Winged helix' DNA-binding domain"/>
    <property type="match status" value="1"/>
</dbReference>
<dbReference type="GO" id="GO:0003677">
    <property type="term" value="F:DNA binding"/>
    <property type="evidence" value="ECO:0007669"/>
    <property type="project" value="InterPro"/>
</dbReference>
<gene>
    <name evidence="5 8" type="primary">hrcA</name>
    <name evidence="8" type="ORF">DLJ53_02785</name>
</gene>
<feature type="coiled-coil region" evidence="6">
    <location>
        <begin position="254"/>
        <end position="281"/>
    </location>
</feature>
<dbReference type="EMBL" id="QHHQ01000001">
    <property type="protein sequence ID" value="RAI03451.1"/>
    <property type="molecule type" value="Genomic_DNA"/>
</dbReference>
<dbReference type="InterPro" id="IPR036390">
    <property type="entry name" value="WH_DNA-bd_sf"/>
</dbReference>
<organism evidence="8 9">
    <name type="scientific">Acuticoccus sediminis</name>
    <dbReference type="NCBI Taxonomy" id="2184697"/>
    <lineage>
        <taxon>Bacteria</taxon>
        <taxon>Pseudomonadati</taxon>
        <taxon>Pseudomonadota</taxon>
        <taxon>Alphaproteobacteria</taxon>
        <taxon>Hyphomicrobiales</taxon>
        <taxon>Amorphaceae</taxon>
        <taxon>Acuticoccus</taxon>
    </lineage>
</organism>
<accession>A0A8B2NX82</accession>
<evidence type="ECO:0000256" key="3">
    <source>
        <dbReference type="ARBA" id="ARBA00023016"/>
    </source>
</evidence>
<dbReference type="RefSeq" id="WP_111342151.1">
    <property type="nucleotide sequence ID" value="NZ_QHHQ01000001.1"/>
</dbReference>
<comment type="caution">
    <text evidence="8">The sequence shown here is derived from an EMBL/GenBank/DDBJ whole genome shotgun (WGS) entry which is preliminary data.</text>
</comment>
<keyword evidence="1 5" id="KW-0678">Repressor</keyword>
<dbReference type="OrthoDB" id="9783139at2"/>
<evidence type="ECO:0000256" key="4">
    <source>
        <dbReference type="ARBA" id="ARBA00023163"/>
    </source>
</evidence>
<evidence type="ECO:0000256" key="6">
    <source>
        <dbReference type="SAM" id="Coils"/>
    </source>
</evidence>
<sequence length="353" mass="38207">MNLVDVTGEAIELDERSRDIFRQIVEAYLATGEPIGSRSISRNLPHKLSPASVRNVMSDLEHLGLIFAPHTSAGRLPTDRGLRFFVDALLSVGELSAEERSGIEAVAQGADAVDTALTRASQVLSGLSSGAGVVLTATHDLRLKHIEFVSLDPGKALVVLVSDDGSVENRIMDLPPGLPPSALQEASNYLNAHIRGATVSEARSIIALRAEEEREQLDRLTSKLIEQGIASWSDASAKDTGSLIVHGRANLLQNVGVREDLDRVRQLLDDLETKRELMQLLSLTEDGEGVRIFIGSENKLFSLSGSSLIMSPYRDPNHRTVGVLGIIGPTRLNYAKIIPAVDYTAQVVSRLIK</sequence>
<dbReference type="GO" id="GO:0045892">
    <property type="term" value="P:negative regulation of DNA-templated transcription"/>
    <property type="evidence" value="ECO:0007669"/>
    <property type="project" value="UniProtKB-UniRule"/>
</dbReference>
<evidence type="ECO:0000256" key="2">
    <source>
        <dbReference type="ARBA" id="ARBA00023015"/>
    </source>
</evidence>
<protein>
    <recommendedName>
        <fullName evidence="5">Heat-inducible transcription repressor HrcA</fullName>
    </recommendedName>
</protein>
<dbReference type="Gene3D" id="1.10.10.10">
    <property type="entry name" value="Winged helix-like DNA-binding domain superfamily/Winged helix DNA-binding domain"/>
    <property type="match status" value="1"/>
</dbReference>
<keyword evidence="2 5" id="KW-0805">Transcription regulation</keyword>
<dbReference type="PANTHER" id="PTHR34824">
    <property type="entry name" value="HEAT-INDUCIBLE TRANSCRIPTION REPRESSOR HRCA"/>
    <property type="match status" value="1"/>
</dbReference>
<dbReference type="Gene3D" id="3.30.450.40">
    <property type="match status" value="1"/>
</dbReference>
<dbReference type="Pfam" id="PF01628">
    <property type="entry name" value="HrcA"/>
    <property type="match status" value="1"/>
</dbReference>
<evidence type="ECO:0000256" key="5">
    <source>
        <dbReference type="HAMAP-Rule" id="MF_00081"/>
    </source>
</evidence>
<keyword evidence="9" id="KW-1185">Reference proteome</keyword>